<dbReference type="EMBL" id="JBHUOP010000004">
    <property type="protein sequence ID" value="MFD2840851.1"/>
    <property type="molecule type" value="Genomic_DNA"/>
</dbReference>
<gene>
    <name evidence="1" type="ORF">ACFSYH_09740</name>
</gene>
<dbReference type="Proteomes" id="UP001597391">
    <property type="component" value="Unassembled WGS sequence"/>
</dbReference>
<name>A0ABW5XHU9_9MICO</name>
<comment type="caution">
    <text evidence="1">The sequence shown here is derived from an EMBL/GenBank/DDBJ whole genome shotgun (WGS) entry which is preliminary data.</text>
</comment>
<accession>A0ABW5XHU9</accession>
<keyword evidence="2" id="KW-1185">Reference proteome</keyword>
<sequence>MDAMHLTPGIRFDWHDNHTLTMHLSGKPSLRFEQLTPEEHDWLRALSGPARTDSHTPQPHTEGINYLRKQLISKGFAHSQKPRESLDIEPHQMHSEALDIQSRGLDVRQTLRRRERATVLIHGINRISLEVMKRLAQSGITRFIIEPGPVPLPIEWLTDLHHDLTVAGVTELAPQEPEYLRTAITRYLTAANANAEILPDTNKPTVAFVSHPVYCSTSSQTLSLVRAHLMGSGLPHLLAHFDGRSVQVGPFVIPDLTSPDHCGAHLREAPAQPGACTAVIAQLSASVAAGQLIRFVEGYIPATAHGRIEFDIHSLIPRHAPLHQHNDCLCPVQALIDA</sequence>
<reference evidence="2" key="1">
    <citation type="journal article" date="2019" name="Int. J. Syst. Evol. Microbiol.">
        <title>The Global Catalogue of Microorganisms (GCM) 10K type strain sequencing project: providing services to taxonomists for standard genome sequencing and annotation.</title>
        <authorList>
            <consortium name="The Broad Institute Genomics Platform"/>
            <consortium name="The Broad Institute Genome Sequencing Center for Infectious Disease"/>
            <person name="Wu L."/>
            <person name="Ma J."/>
        </authorList>
    </citation>
    <scope>NUCLEOTIDE SEQUENCE [LARGE SCALE GENOMIC DNA]</scope>
    <source>
        <strain evidence="2">KCTC 33576</strain>
    </source>
</reference>
<organism evidence="1 2">
    <name type="scientific">Populibacterium corticicola</name>
    <dbReference type="NCBI Taxonomy" id="1812826"/>
    <lineage>
        <taxon>Bacteria</taxon>
        <taxon>Bacillati</taxon>
        <taxon>Actinomycetota</taxon>
        <taxon>Actinomycetes</taxon>
        <taxon>Micrococcales</taxon>
        <taxon>Jonesiaceae</taxon>
        <taxon>Populibacterium</taxon>
    </lineage>
</organism>
<proteinExistence type="predicted"/>
<protein>
    <submittedName>
        <fullName evidence="1">Uncharacterized protein</fullName>
    </submittedName>
</protein>
<dbReference type="Gene3D" id="3.40.50.720">
    <property type="entry name" value="NAD(P)-binding Rossmann-like Domain"/>
    <property type="match status" value="1"/>
</dbReference>
<evidence type="ECO:0000313" key="1">
    <source>
        <dbReference type="EMBL" id="MFD2840851.1"/>
    </source>
</evidence>
<evidence type="ECO:0000313" key="2">
    <source>
        <dbReference type="Proteomes" id="UP001597391"/>
    </source>
</evidence>